<name>A0ABN0VQ28_9ACTN</name>
<evidence type="ECO:0000256" key="1">
    <source>
        <dbReference type="SAM" id="MobiDB-lite"/>
    </source>
</evidence>
<reference evidence="2 3" key="1">
    <citation type="journal article" date="2019" name="Int. J. Syst. Evol. Microbiol.">
        <title>The Global Catalogue of Microorganisms (GCM) 10K type strain sequencing project: providing services to taxonomists for standard genome sequencing and annotation.</title>
        <authorList>
            <consortium name="The Broad Institute Genomics Platform"/>
            <consortium name="The Broad Institute Genome Sequencing Center for Infectious Disease"/>
            <person name="Wu L."/>
            <person name="Ma J."/>
        </authorList>
    </citation>
    <scope>NUCLEOTIDE SEQUENCE [LARGE SCALE GENOMIC DNA]</scope>
    <source>
        <strain evidence="2 3">JCM 3146</strain>
    </source>
</reference>
<dbReference type="RefSeq" id="WP_252809705.1">
    <property type="nucleotide sequence ID" value="NZ_BAAABM010000002.1"/>
</dbReference>
<sequence>MADDIVVQDSDDRSERMIRDPKRYFAEARRRAEREVRREVESGPRRAERAEHG</sequence>
<evidence type="ECO:0000313" key="2">
    <source>
        <dbReference type="EMBL" id="GAA0314449.1"/>
    </source>
</evidence>
<comment type="caution">
    <text evidence="2">The sequence shown here is derived from an EMBL/GenBank/DDBJ whole genome shotgun (WGS) entry which is preliminary data.</text>
</comment>
<dbReference type="EMBL" id="BAAABM010000002">
    <property type="protein sequence ID" value="GAA0314449.1"/>
    <property type="molecule type" value="Genomic_DNA"/>
</dbReference>
<organism evidence="2 3">
    <name type="scientific">Actinoallomurus spadix</name>
    <dbReference type="NCBI Taxonomy" id="79912"/>
    <lineage>
        <taxon>Bacteria</taxon>
        <taxon>Bacillati</taxon>
        <taxon>Actinomycetota</taxon>
        <taxon>Actinomycetes</taxon>
        <taxon>Streptosporangiales</taxon>
        <taxon>Thermomonosporaceae</taxon>
        <taxon>Actinoallomurus</taxon>
    </lineage>
</organism>
<protein>
    <submittedName>
        <fullName evidence="2">Uncharacterized protein</fullName>
    </submittedName>
</protein>
<gene>
    <name evidence="2" type="ORF">GCM10010151_00660</name>
</gene>
<keyword evidence="3" id="KW-1185">Reference proteome</keyword>
<feature type="region of interest" description="Disordered" evidence="1">
    <location>
        <begin position="29"/>
        <end position="53"/>
    </location>
</feature>
<dbReference type="Proteomes" id="UP001501822">
    <property type="component" value="Unassembled WGS sequence"/>
</dbReference>
<accession>A0ABN0VQ28</accession>
<evidence type="ECO:0000313" key="3">
    <source>
        <dbReference type="Proteomes" id="UP001501822"/>
    </source>
</evidence>
<proteinExistence type="predicted"/>